<organism evidence="2 3">
    <name type="scientific">Micromonospora krabiensis</name>
    <dbReference type="NCBI Taxonomy" id="307121"/>
    <lineage>
        <taxon>Bacteria</taxon>
        <taxon>Bacillati</taxon>
        <taxon>Actinomycetota</taxon>
        <taxon>Actinomycetes</taxon>
        <taxon>Micromonosporales</taxon>
        <taxon>Micromonosporaceae</taxon>
        <taxon>Micromonospora</taxon>
    </lineage>
</organism>
<protein>
    <submittedName>
        <fullName evidence="2">Uncharacterized protein</fullName>
    </submittedName>
</protein>
<evidence type="ECO:0000313" key="2">
    <source>
        <dbReference type="EMBL" id="SBV25743.1"/>
    </source>
</evidence>
<dbReference type="EMBL" id="LT598496">
    <property type="protein sequence ID" value="SBV25743.1"/>
    <property type="molecule type" value="Genomic_DNA"/>
</dbReference>
<evidence type="ECO:0000256" key="1">
    <source>
        <dbReference type="SAM" id="MobiDB-lite"/>
    </source>
</evidence>
<dbReference type="AlphaFoldDB" id="A0A1C3MZH4"/>
<dbReference type="STRING" id="307121.GA0070620_1220"/>
<reference evidence="3" key="1">
    <citation type="submission" date="2016-06" db="EMBL/GenBank/DDBJ databases">
        <authorList>
            <person name="Varghese N."/>
            <person name="Submissions Spin"/>
        </authorList>
    </citation>
    <scope>NUCLEOTIDE SEQUENCE [LARGE SCALE GENOMIC DNA]</scope>
    <source>
        <strain evidence="3">DSM 45344</strain>
    </source>
</reference>
<dbReference type="Proteomes" id="UP000199393">
    <property type="component" value="Chromosome I"/>
</dbReference>
<proteinExistence type="predicted"/>
<feature type="region of interest" description="Disordered" evidence="1">
    <location>
        <begin position="93"/>
        <end position="126"/>
    </location>
</feature>
<evidence type="ECO:0000313" key="3">
    <source>
        <dbReference type="Proteomes" id="UP000199393"/>
    </source>
</evidence>
<gene>
    <name evidence="2" type="ORF">GA0070620_1220</name>
</gene>
<accession>A0A1C3MZH4</accession>
<sequence>MVPGPPQVSALLTAAAGVAGNYPERGLSMAGEAQVGGRPGSVTIAVVLMTVVALGHLVDAVAVLAGADAVERTVGTVDRSAELSVLVRKHQRGELTDGSSRRRVGGCSTATDRVPGRSAHRRNRGSPAGVLLVDGHRWSDGGEGAMRSWSRVALGAVIVVAGCTGPGAATSPVGAPAGTVPADRAGGGDGCGSPIATDALPDWADAGFRGDARVPHVFGAGGEIVAVLFGNPLRVTRVDGSANKILWVARTESTPADATASTDLTITATLDGSDTRVTREVAGGPGPSIVDLPRAGCWHLDLRWSGGQDTMDLVYGER</sequence>
<name>A0A1C3MZH4_9ACTN</name>
<keyword evidence="3" id="KW-1185">Reference proteome</keyword>
<dbReference type="RefSeq" id="WP_231922251.1">
    <property type="nucleotide sequence ID" value="NZ_JBHRWG010000003.1"/>
</dbReference>